<dbReference type="EMBL" id="PENI01000005">
    <property type="protein sequence ID" value="RMB86039.1"/>
    <property type="molecule type" value="Genomic_DNA"/>
</dbReference>
<evidence type="ECO:0000313" key="3">
    <source>
        <dbReference type="Proteomes" id="UP000270471"/>
    </source>
</evidence>
<keyword evidence="3" id="KW-1185">Reference proteome</keyword>
<sequence>MLTAEQLEKLRGWFAGRVPEDLFTELVEVTADREEITVIGRIPEPRLAEGTADTERAAAVEGRIQEFRERTRQARMAVAGEAEHRFGRKVSWGVECGGRRALFTHVAAPVMTRLRQPERQVLDTLIAAGVARSRSEALAWCVRLVQRHTDDWLTELRASLEHVQRVRAQGPDTEEANGSPAADTAEG</sequence>
<gene>
    <name evidence="2" type="ORF">CTZ28_11095</name>
</gene>
<protein>
    <recommendedName>
        <fullName evidence="4">Smu12A</fullName>
    </recommendedName>
</protein>
<dbReference type="OrthoDB" id="3290566at2"/>
<dbReference type="RefSeq" id="WP_121889144.1">
    <property type="nucleotide sequence ID" value="NZ_PENI01000005.1"/>
</dbReference>
<feature type="region of interest" description="Disordered" evidence="1">
    <location>
        <begin position="166"/>
        <end position="187"/>
    </location>
</feature>
<dbReference type="Proteomes" id="UP000270471">
    <property type="component" value="Unassembled WGS sequence"/>
</dbReference>
<proteinExistence type="predicted"/>
<evidence type="ECO:0000256" key="1">
    <source>
        <dbReference type="SAM" id="MobiDB-lite"/>
    </source>
</evidence>
<comment type="caution">
    <text evidence="2">The sequence shown here is derived from an EMBL/GenBank/DDBJ whole genome shotgun (WGS) entry which is preliminary data.</text>
</comment>
<organism evidence="2 3">
    <name type="scientific">Streptomyces shenzhenensis</name>
    <dbReference type="NCBI Taxonomy" id="943815"/>
    <lineage>
        <taxon>Bacteria</taxon>
        <taxon>Bacillati</taxon>
        <taxon>Actinomycetota</taxon>
        <taxon>Actinomycetes</taxon>
        <taxon>Kitasatosporales</taxon>
        <taxon>Streptomycetaceae</taxon>
        <taxon>Streptomyces</taxon>
    </lineage>
</organism>
<accession>A0A3M0IID8</accession>
<evidence type="ECO:0008006" key="4">
    <source>
        <dbReference type="Google" id="ProtNLM"/>
    </source>
</evidence>
<dbReference type="AlphaFoldDB" id="A0A3M0IID8"/>
<evidence type="ECO:0000313" key="2">
    <source>
        <dbReference type="EMBL" id="RMB86039.1"/>
    </source>
</evidence>
<reference evidence="2 3" key="1">
    <citation type="submission" date="2017-11" db="EMBL/GenBank/DDBJ databases">
        <title>Draft genome of actinobacteria isolated from guarana (Paullinia cupana (Mart.) Ducke.</title>
        <authorList>
            <person name="Siqueira K.A."/>
            <person name="Liotti R.G."/>
            <person name="Mendes T.A.O."/>
            <person name="Soares M.A."/>
        </authorList>
    </citation>
    <scope>NUCLEOTIDE SEQUENCE [LARGE SCALE GENOMIC DNA]</scope>
    <source>
        <strain evidence="2 3">193</strain>
    </source>
</reference>
<name>A0A3M0IID8_9ACTN</name>